<dbReference type="eggNOG" id="ENOG502SRYS">
    <property type="taxonomic scope" value="Eukaryota"/>
</dbReference>
<dbReference type="Proteomes" id="UP000015241">
    <property type="component" value="Unassembled WGS sequence"/>
</dbReference>
<dbReference type="PANTHER" id="PTHR40465:SF1">
    <property type="entry name" value="DUF6534 DOMAIN-CONTAINING PROTEIN"/>
    <property type="match status" value="1"/>
</dbReference>
<reference evidence="3 4" key="1">
    <citation type="journal article" date="2012" name="Science">
        <title>The Paleozoic origin of enzymatic lignin decomposition reconstructed from 31 fungal genomes.</title>
        <authorList>
            <person name="Floudas D."/>
            <person name="Binder M."/>
            <person name="Riley R."/>
            <person name="Barry K."/>
            <person name="Blanchette R.A."/>
            <person name="Henrissat B."/>
            <person name="Martinez A.T."/>
            <person name="Otillar R."/>
            <person name="Spatafora J.W."/>
            <person name="Yadav J.S."/>
            <person name="Aerts A."/>
            <person name="Benoit I."/>
            <person name="Boyd A."/>
            <person name="Carlson A."/>
            <person name="Copeland A."/>
            <person name="Coutinho P.M."/>
            <person name="de Vries R.P."/>
            <person name="Ferreira P."/>
            <person name="Findley K."/>
            <person name="Foster B."/>
            <person name="Gaskell J."/>
            <person name="Glotzer D."/>
            <person name="Gorecki P."/>
            <person name="Heitman J."/>
            <person name="Hesse C."/>
            <person name="Hori C."/>
            <person name="Igarashi K."/>
            <person name="Jurgens J.A."/>
            <person name="Kallen N."/>
            <person name="Kersten P."/>
            <person name="Kohler A."/>
            <person name="Kuees U."/>
            <person name="Kumar T.K.A."/>
            <person name="Kuo A."/>
            <person name="LaButti K."/>
            <person name="Larrondo L.F."/>
            <person name="Lindquist E."/>
            <person name="Ling A."/>
            <person name="Lombard V."/>
            <person name="Lucas S."/>
            <person name="Lundell T."/>
            <person name="Martin R."/>
            <person name="McLaughlin D.J."/>
            <person name="Morgenstern I."/>
            <person name="Morin E."/>
            <person name="Murat C."/>
            <person name="Nagy L.G."/>
            <person name="Nolan M."/>
            <person name="Ohm R.A."/>
            <person name="Patyshakuliyeva A."/>
            <person name="Rokas A."/>
            <person name="Ruiz-Duenas F.J."/>
            <person name="Sabat G."/>
            <person name="Salamov A."/>
            <person name="Samejima M."/>
            <person name="Schmutz J."/>
            <person name="Slot J.C."/>
            <person name="St John F."/>
            <person name="Stenlid J."/>
            <person name="Sun H."/>
            <person name="Sun S."/>
            <person name="Syed K."/>
            <person name="Tsang A."/>
            <person name="Wiebenga A."/>
            <person name="Young D."/>
            <person name="Pisabarro A."/>
            <person name="Eastwood D.C."/>
            <person name="Martin F."/>
            <person name="Cullen D."/>
            <person name="Grigoriev I.V."/>
            <person name="Hibbett D.S."/>
        </authorList>
    </citation>
    <scope>NUCLEOTIDE SEQUENCE</scope>
    <source>
        <strain evidence="4">FP-58527</strain>
    </source>
</reference>
<sequence>MALDNHTIVILAGPKLLGYFLNWCLLGALVVQIYVYHVNFPNDPLFFQGLVYFVLVFEIVQTGLVTGVAFETFVYSFSEPEALTRIYYGWFFVAVMCAIVSVAVQGFFAWRIWILANWPWKAWIVGSIEALSVLQGVTGIVLGALLRDTVSTAYVTTSHAVVIAMNIWLICSAIVDVLIAITMTILMLEFRGRTAHHSTERLINKLIRMFVETGTLTAALAIVTLILCLRLPGTQYYETTIYVLTKLYANTFLANLVSRAFFDPSRHDRVRSNDDTDDTEAGVHHTTVALSTYVSNVPGWTAARAVGSSGSGTGAGSTADELDRKTRTLIEAEQTAGVVVS</sequence>
<dbReference type="Pfam" id="PF20152">
    <property type="entry name" value="DUF6534"/>
    <property type="match status" value="1"/>
</dbReference>
<dbReference type="AlphaFoldDB" id="S8DQD2"/>
<accession>S8DQD2</accession>
<name>S8DQD2_FOMSC</name>
<dbReference type="EMBL" id="KE504220">
    <property type="protein sequence ID" value="EPS94882.1"/>
    <property type="molecule type" value="Genomic_DNA"/>
</dbReference>
<dbReference type="OrthoDB" id="2953893at2759"/>
<feature type="transmembrane region" description="Helical" evidence="1">
    <location>
        <begin position="166"/>
        <end position="188"/>
    </location>
</feature>
<dbReference type="InParanoid" id="S8DQD2"/>
<feature type="transmembrane region" description="Helical" evidence="1">
    <location>
        <begin position="50"/>
        <end position="75"/>
    </location>
</feature>
<keyword evidence="1" id="KW-1133">Transmembrane helix</keyword>
<proteinExistence type="predicted"/>
<evidence type="ECO:0000313" key="3">
    <source>
        <dbReference type="EMBL" id="EPS94882.1"/>
    </source>
</evidence>
<dbReference type="STRING" id="743788.S8DQD2"/>
<dbReference type="HOGENOM" id="CLU_046025_2_1_1"/>
<keyword evidence="4" id="KW-1185">Reference proteome</keyword>
<feature type="transmembrane region" description="Helical" evidence="1">
    <location>
        <begin position="87"/>
        <end position="110"/>
    </location>
</feature>
<gene>
    <name evidence="3" type="ORF">FOMPIDRAFT_1026002</name>
</gene>
<protein>
    <recommendedName>
        <fullName evidence="2">DUF6534 domain-containing protein</fullName>
    </recommendedName>
</protein>
<feature type="transmembrane region" description="Helical" evidence="1">
    <location>
        <begin position="209"/>
        <end position="229"/>
    </location>
</feature>
<organism evidence="3 4">
    <name type="scientific">Fomitopsis schrenkii</name>
    <name type="common">Brown rot fungus</name>
    <dbReference type="NCBI Taxonomy" id="2126942"/>
    <lineage>
        <taxon>Eukaryota</taxon>
        <taxon>Fungi</taxon>
        <taxon>Dikarya</taxon>
        <taxon>Basidiomycota</taxon>
        <taxon>Agaricomycotina</taxon>
        <taxon>Agaricomycetes</taxon>
        <taxon>Polyporales</taxon>
        <taxon>Fomitopsis</taxon>
    </lineage>
</organism>
<evidence type="ECO:0000256" key="1">
    <source>
        <dbReference type="SAM" id="Phobius"/>
    </source>
</evidence>
<dbReference type="InterPro" id="IPR045339">
    <property type="entry name" value="DUF6534"/>
</dbReference>
<feature type="domain" description="DUF6534" evidence="2">
    <location>
        <begin position="172"/>
        <end position="260"/>
    </location>
</feature>
<evidence type="ECO:0000313" key="4">
    <source>
        <dbReference type="Proteomes" id="UP000015241"/>
    </source>
</evidence>
<keyword evidence="1" id="KW-0812">Transmembrane</keyword>
<feature type="transmembrane region" description="Helical" evidence="1">
    <location>
        <begin position="122"/>
        <end position="146"/>
    </location>
</feature>
<evidence type="ECO:0000259" key="2">
    <source>
        <dbReference type="Pfam" id="PF20152"/>
    </source>
</evidence>
<dbReference type="PANTHER" id="PTHR40465">
    <property type="entry name" value="CHROMOSOME 1, WHOLE GENOME SHOTGUN SEQUENCE"/>
    <property type="match status" value="1"/>
</dbReference>
<feature type="transmembrane region" description="Helical" evidence="1">
    <location>
        <begin position="20"/>
        <end position="38"/>
    </location>
</feature>
<keyword evidence="1" id="KW-0472">Membrane</keyword>